<dbReference type="Pfam" id="PF00486">
    <property type="entry name" value="Trans_reg_C"/>
    <property type="match status" value="1"/>
</dbReference>
<sequence>MYKILIVEDDRTIAENLTAHLRRWNYEVEYVEDFKNVMEQFGRFDPQLVLLDIVLPFYNGFYWCQEIRKISNVPIIFLSSANDNMNIVMAMNMGGDEFIEKPFDLSVVTAKVQAVLRRVYSLQGVVNVMEYQGLLLNLGDATVTFQGEKLELTKNEFRILQVLMENAEKIVSRDEIIARLWESDEFIDDNTLTVNVARLRKKLESLGAKDLIRTKKGVGYFLKG</sequence>
<reference evidence="10" key="1">
    <citation type="journal article" date="2021" name="PeerJ">
        <title>Extensive microbial diversity within the chicken gut microbiome revealed by metagenomics and culture.</title>
        <authorList>
            <person name="Gilroy R."/>
            <person name="Ravi A."/>
            <person name="Getino M."/>
            <person name="Pursley I."/>
            <person name="Horton D.L."/>
            <person name="Alikhan N.F."/>
            <person name="Baker D."/>
            <person name="Gharbi K."/>
            <person name="Hall N."/>
            <person name="Watson M."/>
            <person name="Adriaenssens E.M."/>
            <person name="Foster-Nyarko E."/>
            <person name="Jarju S."/>
            <person name="Secka A."/>
            <person name="Antonio M."/>
            <person name="Oren A."/>
            <person name="Chaudhuri R.R."/>
            <person name="La Ragione R."/>
            <person name="Hildebrand F."/>
            <person name="Pallen M.J."/>
        </authorList>
    </citation>
    <scope>NUCLEOTIDE SEQUENCE</scope>
    <source>
        <strain evidence="10">ChiSxjej1B13-11762</strain>
    </source>
</reference>
<comment type="function">
    <text evidence="5">May play the central regulatory role in sporulation. It may be an element of the effector pathway responsible for the activation of sporulation genes in response to nutritional stress. Spo0A may act in concert with spo0H (a sigma factor) to control the expression of some genes that are critical to the sporulation process.</text>
</comment>
<evidence type="ECO:0000256" key="3">
    <source>
        <dbReference type="ARBA" id="ARBA00023125"/>
    </source>
</evidence>
<dbReference type="PANTHER" id="PTHR48111:SF43">
    <property type="entry name" value="STAGE 0 SPORULATION PROTEIN A HOMOLOG"/>
    <property type="match status" value="1"/>
</dbReference>
<evidence type="ECO:0000313" key="10">
    <source>
        <dbReference type="EMBL" id="HIW83901.1"/>
    </source>
</evidence>
<dbReference type="GO" id="GO:0006355">
    <property type="term" value="P:regulation of DNA-templated transcription"/>
    <property type="evidence" value="ECO:0007669"/>
    <property type="project" value="InterPro"/>
</dbReference>
<dbReference type="AlphaFoldDB" id="A0A9D1R8Y0"/>
<evidence type="ECO:0000256" key="1">
    <source>
        <dbReference type="ARBA" id="ARBA00018672"/>
    </source>
</evidence>
<dbReference type="PROSITE" id="PS50110">
    <property type="entry name" value="RESPONSE_REGULATORY"/>
    <property type="match status" value="1"/>
</dbReference>
<dbReference type="CDD" id="cd18159">
    <property type="entry name" value="REC_OmpR_NsrR-like"/>
    <property type="match status" value="1"/>
</dbReference>
<evidence type="ECO:0000259" key="8">
    <source>
        <dbReference type="PROSITE" id="PS50110"/>
    </source>
</evidence>
<dbReference type="PROSITE" id="PS51755">
    <property type="entry name" value="OMPR_PHOB"/>
    <property type="match status" value="1"/>
</dbReference>
<feature type="modified residue" description="4-aspartylphosphate" evidence="6">
    <location>
        <position position="52"/>
    </location>
</feature>
<dbReference type="GO" id="GO:0032993">
    <property type="term" value="C:protein-DNA complex"/>
    <property type="evidence" value="ECO:0007669"/>
    <property type="project" value="TreeGrafter"/>
</dbReference>
<dbReference type="SMART" id="SM00448">
    <property type="entry name" value="REC"/>
    <property type="match status" value="1"/>
</dbReference>
<dbReference type="Gene3D" id="1.10.10.10">
    <property type="entry name" value="Winged helix-like DNA-binding domain superfamily/Winged helix DNA-binding domain"/>
    <property type="match status" value="1"/>
</dbReference>
<dbReference type="GO" id="GO:0005829">
    <property type="term" value="C:cytosol"/>
    <property type="evidence" value="ECO:0007669"/>
    <property type="project" value="TreeGrafter"/>
</dbReference>
<accession>A0A9D1R8Y0</accession>
<evidence type="ECO:0000256" key="4">
    <source>
        <dbReference type="ARBA" id="ARBA00023163"/>
    </source>
</evidence>
<evidence type="ECO:0000259" key="9">
    <source>
        <dbReference type="PROSITE" id="PS51755"/>
    </source>
</evidence>
<evidence type="ECO:0000256" key="2">
    <source>
        <dbReference type="ARBA" id="ARBA00023015"/>
    </source>
</evidence>
<proteinExistence type="predicted"/>
<dbReference type="InterPro" id="IPR001789">
    <property type="entry name" value="Sig_transdc_resp-reg_receiver"/>
</dbReference>
<dbReference type="EMBL" id="DXGF01000114">
    <property type="protein sequence ID" value="HIW83901.1"/>
    <property type="molecule type" value="Genomic_DNA"/>
</dbReference>
<dbReference type="InterPro" id="IPR039420">
    <property type="entry name" value="WalR-like"/>
</dbReference>
<keyword evidence="6" id="KW-0597">Phosphoprotein</keyword>
<dbReference type="InterPro" id="IPR036388">
    <property type="entry name" value="WH-like_DNA-bd_sf"/>
</dbReference>
<dbReference type="PANTHER" id="PTHR48111">
    <property type="entry name" value="REGULATOR OF RPOS"/>
    <property type="match status" value="1"/>
</dbReference>
<feature type="domain" description="OmpR/PhoB-type" evidence="9">
    <location>
        <begin position="126"/>
        <end position="224"/>
    </location>
</feature>
<dbReference type="SMART" id="SM00862">
    <property type="entry name" value="Trans_reg_C"/>
    <property type="match status" value="1"/>
</dbReference>
<keyword evidence="3 7" id="KW-0238">DNA-binding</keyword>
<dbReference type="InterPro" id="IPR011006">
    <property type="entry name" value="CheY-like_superfamily"/>
</dbReference>
<keyword evidence="2" id="KW-0805">Transcription regulation</keyword>
<organism evidence="10 11">
    <name type="scientific">Candidatus Dorea gallistercoris</name>
    <dbReference type="NCBI Taxonomy" id="2838542"/>
    <lineage>
        <taxon>Bacteria</taxon>
        <taxon>Bacillati</taxon>
        <taxon>Bacillota</taxon>
        <taxon>Clostridia</taxon>
        <taxon>Lachnospirales</taxon>
        <taxon>Lachnospiraceae</taxon>
        <taxon>Dorea</taxon>
    </lineage>
</organism>
<evidence type="ECO:0000256" key="5">
    <source>
        <dbReference type="ARBA" id="ARBA00024867"/>
    </source>
</evidence>
<comment type="caution">
    <text evidence="10">The sequence shown here is derived from an EMBL/GenBank/DDBJ whole genome shotgun (WGS) entry which is preliminary data.</text>
</comment>
<reference evidence="10" key="2">
    <citation type="submission" date="2021-04" db="EMBL/GenBank/DDBJ databases">
        <authorList>
            <person name="Gilroy R."/>
        </authorList>
    </citation>
    <scope>NUCLEOTIDE SEQUENCE</scope>
    <source>
        <strain evidence="10">ChiSxjej1B13-11762</strain>
    </source>
</reference>
<dbReference type="InterPro" id="IPR001867">
    <property type="entry name" value="OmpR/PhoB-type_DNA-bd"/>
</dbReference>
<keyword evidence="4" id="KW-0804">Transcription</keyword>
<dbReference type="Proteomes" id="UP000824263">
    <property type="component" value="Unassembled WGS sequence"/>
</dbReference>
<dbReference type="Gene3D" id="3.40.50.2300">
    <property type="match status" value="1"/>
</dbReference>
<feature type="domain" description="Response regulatory" evidence="8">
    <location>
        <begin position="3"/>
        <end position="116"/>
    </location>
</feature>
<evidence type="ECO:0000313" key="11">
    <source>
        <dbReference type="Proteomes" id="UP000824263"/>
    </source>
</evidence>
<evidence type="ECO:0000256" key="6">
    <source>
        <dbReference type="PROSITE-ProRule" id="PRU00169"/>
    </source>
</evidence>
<evidence type="ECO:0000256" key="7">
    <source>
        <dbReference type="PROSITE-ProRule" id="PRU01091"/>
    </source>
</evidence>
<name>A0A9D1R8Y0_9FIRM</name>
<gene>
    <name evidence="10" type="ORF">H9873_06235</name>
</gene>
<dbReference type="GO" id="GO:0000976">
    <property type="term" value="F:transcription cis-regulatory region binding"/>
    <property type="evidence" value="ECO:0007669"/>
    <property type="project" value="TreeGrafter"/>
</dbReference>
<feature type="DNA-binding region" description="OmpR/PhoB-type" evidence="7">
    <location>
        <begin position="126"/>
        <end position="224"/>
    </location>
</feature>
<dbReference type="Pfam" id="PF00072">
    <property type="entry name" value="Response_reg"/>
    <property type="match status" value="1"/>
</dbReference>
<dbReference type="GO" id="GO:0000156">
    <property type="term" value="F:phosphorelay response regulator activity"/>
    <property type="evidence" value="ECO:0007669"/>
    <property type="project" value="TreeGrafter"/>
</dbReference>
<protein>
    <recommendedName>
        <fullName evidence="1">Stage 0 sporulation protein A homolog</fullName>
    </recommendedName>
</protein>
<dbReference type="SUPFAM" id="SSF52172">
    <property type="entry name" value="CheY-like"/>
    <property type="match status" value="1"/>
</dbReference>
<dbReference type="CDD" id="cd00383">
    <property type="entry name" value="trans_reg_C"/>
    <property type="match status" value="1"/>
</dbReference>